<evidence type="ECO:0000313" key="3">
    <source>
        <dbReference type="Proteomes" id="UP001165065"/>
    </source>
</evidence>
<feature type="compositionally biased region" description="Gly residues" evidence="1">
    <location>
        <begin position="62"/>
        <end position="73"/>
    </location>
</feature>
<organism evidence="2 3">
    <name type="scientific">Triparma columacea</name>
    <dbReference type="NCBI Taxonomy" id="722753"/>
    <lineage>
        <taxon>Eukaryota</taxon>
        <taxon>Sar</taxon>
        <taxon>Stramenopiles</taxon>
        <taxon>Ochrophyta</taxon>
        <taxon>Bolidophyceae</taxon>
        <taxon>Parmales</taxon>
        <taxon>Triparmaceae</taxon>
        <taxon>Triparma</taxon>
    </lineage>
</organism>
<proteinExistence type="predicted"/>
<evidence type="ECO:0000256" key="1">
    <source>
        <dbReference type="SAM" id="MobiDB-lite"/>
    </source>
</evidence>
<keyword evidence="3" id="KW-1185">Reference proteome</keyword>
<protein>
    <submittedName>
        <fullName evidence="2">Uncharacterized protein</fullName>
    </submittedName>
</protein>
<dbReference type="EMBL" id="BRYA01001007">
    <property type="protein sequence ID" value="GMI37497.1"/>
    <property type="molecule type" value="Genomic_DNA"/>
</dbReference>
<dbReference type="AlphaFoldDB" id="A0A9W7L8D2"/>
<feature type="compositionally biased region" description="Basic and acidic residues" evidence="1">
    <location>
        <begin position="77"/>
        <end position="87"/>
    </location>
</feature>
<feature type="region of interest" description="Disordered" evidence="1">
    <location>
        <begin position="42"/>
        <end position="134"/>
    </location>
</feature>
<accession>A0A9W7L8D2</accession>
<evidence type="ECO:0000313" key="2">
    <source>
        <dbReference type="EMBL" id="GMI37497.1"/>
    </source>
</evidence>
<reference evidence="3" key="1">
    <citation type="journal article" date="2023" name="Commun. Biol.">
        <title>Genome analysis of Parmales, the sister group of diatoms, reveals the evolutionary specialization of diatoms from phago-mixotrophs to photoautotrophs.</title>
        <authorList>
            <person name="Ban H."/>
            <person name="Sato S."/>
            <person name="Yoshikawa S."/>
            <person name="Yamada K."/>
            <person name="Nakamura Y."/>
            <person name="Ichinomiya M."/>
            <person name="Sato N."/>
            <person name="Blanc-Mathieu R."/>
            <person name="Endo H."/>
            <person name="Kuwata A."/>
            <person name="Ogata H."/>
        </authorList>
    </citation>
    <scope>NUCLEOTIDE SEQUENCE [LARGE SCALE GENOMIC DNA]</scope>
</reference>
<feature type="compositionally biased region" description="Acidic residues" evidence="1">
    <location>
        <begin position="98"/>
        <end position="107"/>
    </location>
</feature>
<gene>
    <name evidence="2" type="ORF">TrCOL_g13692</name>
</gene>
<name>A0A9W7L8D2_9STRA</name>
<feature type="compositionally biased region" description="Gly residues" evidence="1">
    <location>
        <begin position="113"/>
        <end position="122"/>
    </location>
</feature>
<comment type="caution">
    <text evidence="2">The sequence shown here is derived from an EMBL/GenBank/DDBJ whole genome shotgun (WGS) entry which is preliminary data.</text>
</comment>
<dbReference type="Proteomes" id="UP001165065">
    <property type="component" value="Unassembled WGS sequence"/>
</dbReference>
<sequence>MEWQEKVFSPLDVMLLHSEFGQTADPLLSASLKRDHYKREEERFMYRDPQVGDPQVEEGPKRPGGGEGKGGAGWTTEKPRTKLEMRRRSTVNWSLGDEGYDQEEGEGEEGRGGRAGGGGGGGGDEDATMNPRRV</sequence>